<sequence length="498" mass="56403">MNYITNLYKVITSSREDTAFCIKDTFYSYKQLGKEIARIRNVINDTIPENDKLIGLVTNDDIYTYASILALWFEGKAYVPVNPLTPKERNVHVFELTNSIYVLDSSEKSIYEDSFTVITTATLQNNGSASKPKPVNKEDIAYILFTSGTTGVPKGVPITFHNVESLVNAVDADSEFNLVSSDRCLQMFELTFDFSVVTYLFPLLKGASIYTIPSNAIKYLQVFRLMETYKLTVLTMVPSIINYLRPYYSEIIAPEVRYCSFGGGALHADIAAEWSECISNARIFNYYGPTEFTVYSGYYPYDAVSATKAHNGIISIGRELAGVRYMIVDADNNEVAVGETGELCLIGDQLTAGYWKNKERNEVSFFNFDEKGKQLRAYKTGDLCFVDEEGDFMYVGRADFQVKIRGYRVELAEIEYHAKTVVQKKVNIVALDITNSLGNAELGLAIESEVFELDAMIAYMKKKMPPYMIPTHYKFVDEFPHSINGKINRKELRTFFTQ</sequence>
<gene>
    <name evidence="2" type="ORF">ACFSTE_17540</name>
</gene>
<dbReference type="SUPFAM" id="SSF56801">
    <property type="entry name" value="Acetyl-CoA synthetase-like"/>
    <property type="match status" value="1"/>
</dbReference>
<organism evidence="2 3">
    <name type="scientific">Aquimarina hainanensis</name>
    <dbReference type="NCBI Taxonomy" id="1578017"/>
    <lineage>
        <taxon>Bacteria</taxon>
        <taxon>Pseudomonadati</taxon>
        <taxon>Bacteroidota</taxon>
        <taxon>Flavobacteriia</taxon>
        <taxon>Flavobacteriales</taxon>
        <taxon>Flavobacteriaceae</taxon>
        <taxon>Aquimarina</taxon>
    </lineage>
</organism>
<dbReference type="InterPro" id="IPR042099">
    <property type="entry name" value="ANL_N_sf"/>
</dbReference>
<protein>
    <submittedName>
        <fullName evidence="2">AMP-binding protein</fullName>
    </submittedName>
</protein>
<name>A0ABW5NEM5_9FLAO</name>
<dbReference type="InterPro" id="IPR045851">
    <property type="entry name" value="AMP-bd_C_sf"/>
</dbReference>
<dbReference type="PANTHER" id="PTHR45527:SF1">
    <property type="entry name" value="FATTY ACID SYNTHASE"/>
    <property type="match status" value="1"/>
</dbReference>
<evidence type="ECO:0000313" key="2">
    <source>
        <dbReference type="EMBL" id="MFD2592643.1"/>
    </source>
</evidence>
<dbReference type="PANTHER" id="PTHR45527">
    <property type="entry name" value="NONRIBOSOMAL PEPTIDE SYNTHETASE"/>
    <property type="match status" value="1"/>
</dbReference>
<dbReference type="PROSITE" id="PS00455">
    <property type="entry name" value="AMP_BINDING"/>
    <property type="match status" value="1"/>
</dbReference>
<keyword evidence="3" id="KW-1185">Reference proteome</keyword>
<evidence type="ECO:0000313" key="3">
    <source>
        <dbReference type="Proteomes" id="UP001597459"/>
    </source>
</evidence>
<dbReference type="EMBL" id="JBHULX010000039">
    <property type="protein sequence ID" value="MFD2592643.1"/>
    <property type="molecule type" value="Genomic_DNA"/>
</dbReference>
<proteinExistence type="predicted"/>
<accession>A0ABW5NEM5</accession>
<feature type="domain" description="AMP-dependent synthetase/ligase" evidence="1">
    <location>
        <begin position="15"/>
        <end position="355"/>
    </location>
</feature>
<dbReference type="RefSeq" id="WP_378254693.1">
    <property type="nucleotide sequence ID" value="NZ_JBHSJV010000001.1"/>
</dbReference>
<dbReference type="InterPro" id="IPR020845">
    <property type="entry name" value="AMP-binding_CS"/>
</dbReference>
<dbReference type="Gene3D" id="3.40.50.12780">
    <property type="entry name" value="N-terminal domain of ligase-like"/>
    <property type="match status" value="1"/>
</dbReference>
<reference evidence="3" key="1">
    <citation type="journal article" date="2019" name="Int. J. Syst. Evol. Microbiol.">
        <title>The Global Catalogue of Microorganisms (GCM) 10K type strain sequencing project: providing services to taxonomists for standard genome sequencing and annotation.</title>
        <authorList>
            <consortium name="The Broad Institute Genomics Platform"/>
            <consortium name="The Broad Institute Genome Sequencing Center for Infectious Disease"/>
            <person name="Wu L."/>
            <person name="Ma J."/>
        </authorList>
    </citation>
    <scope>NUCLEOTIDE SEQUENCE [LARGE SCALE GENOMIC DNA]</scope>
    <source>
        <strain evidence="3">KCTC 42423</strain>
    </source>
</reference>
<dbReference type="Gene3D" id="3.30.300.30">
    <property type="match status" value="1"/>
</dbReference>
<dbReference type="InterPro" id="IPR000873">
    <property type="entry name" value="AMP-dep_synth/lig_dom"/>
</dbReference>
<dbReference type="Pfam" id="PF00501">
    <property type="entry name" value="AMP-binding"/>
    <property type="match status" value="1"/>
</dbReference>
<evidence type="ECO:0000259" key="1">
    <source>
        <dbReference type="Pfam" id="PF00501"/>
    </source>
</evidence>
<comment type="caution">
    <text evidence="2">The sequence shown here is derived from an EMBL/GenBank/DDBJ whole genome shotgun (WGS) entry which is preliminary data.</text>
</comment>
<dbReference type="Proteomes" id="UP001597459">
    <property type="component" value="Unassembled WGS sequence"/>
</dbReference>